<dbReference type="InterPro" id="IPR036291">
    <property type="entry name" value="NAD(P)-bd_dom_sf"/>
</dbReference>
<dbReference type="AlphaFoldDB" id="A0A9P8CF02"/>
<dbReference type="PRINTS" id="PR00080">
    <property type="entry name" value="SDRFAMILY"/>
</dbReference>
<dbReference type="GO" id="GO:0016491">
    <property type="term" value="F:oxidoreductase activity"/>
    <property type="evidence" value="ECO:0007669"/>
    <property type="project" value="UniProtKB-KW"/>
</dbReference>
<dbReference type="PANTHER" id="PTHR24320:SF154">
    <property type="entry name" value="OXIDOREDUCTASE, SHORT-CHAIN DEHYDROGENASE_REDUCTASE FAMILY (AFU_ORTHOLOGUE AFUA_2G04560)"/>
    <property type="match status" value="1"/>
</dbReference>
<accession>A0A9P8CF02</accession>
<evidence type="ECO:0000256" key="3">
    <source>
        <dbReference type="RuleBase" id="RU000363"/>
    </source>
</evidence>
<evidence type="ECO:0000313" key="6">
    <source>
        <dbReference type="Proteomes" id="UP000887226"/>
    </source>
</evidence>
<evidence type="ECO:0000256" key="1">
    <source>
        <dbReference type="ARBA" id="ARBA00006484"/>
    </source>
</evidence>
<dbReference type="Pfam" id="PF00106">
    <property type="entry name" value="adh_short"/>
    <property type="match status" value="1"/>
</dbReference>
<gene>
    <name evidence="5" type="ORF">BJ878DRAFT_542074</name>
</gene>
<comment type="caution">
    <text evidence="5">The sequence shown here is derived from an EMBL/GenBank/DDBJ whole genome shotgun (WGS) entry which is preliminary data.</text>
</comment>
<protein>
    <submittedName>
        <fullName evidence="5">Short chain dehydrogenase/reductase</fullName>
    </submittedName>
</protein>
<dbReference type="PRINTS" id="PR00081">
    <property type="entry name" value="GDHRDH"/>
</dbReference>
<evidence type="ECO:0000313" key="5">
    <source>
        <dbReference type="EMBL" id="KAG9244648.1"/>
    </source>
</evidence>
<dbReference type="OrthoDB" id="191139at2759"/>
<organism evidence="5 6">
    <name type="scientific">Calycina marina</name>
    <dbReference type="NCBI Taxonomy" id="1763456"/>
    <lineage>
        <taxon>Eukaryota</taxon>
        <taxon>Fungi</taxon>
        <taxon>Dikarya</taxon>
        <taxon>Ascomycota</taxon>
        <taxon>Pezizomycotina</taxon>
        <taxon>Leotiomycetes</taxon>
        <taxon>Helotiales</taxon>
        <taxon>Pezizellaceae</taxon>
        <taxon>Calycina</taxon>
    </lineage>
</organism>
<evidence type="ECO:0000256" key="4">
    <source>
        <dbReference type="SAM" id="MobiDB-lite"/>
    </source>
</evidence>
<reference evidence="5" key="1">
    <citation type="journal article" date="2021" name="IMA Fungus">
        <title>Genomic characterization of three marine fungi, including Emericellopsis atlantica sp. nov. with signatures of a generalist lifestyle and marine biomass degradation.</title>
        <authorList>
            <person name="Hagestad O.C."/>
            <person name="Hou L."/>
            <person name="Andersen J.H."/>
            <person name="Hansen E.H."/>
            <person name="Altermark B."/>
            <person name="Li C."/>
            <person name="Kuhnert E."/>
            <person name="Cox R.J."/>
            <person name="Crous P.W."/>
            <person name="Spatafora J.W."/>
            <person name="Lail K."/>
            <person name="Amirebrahimi M."/>
            <person name="Lipzen A."/>
            <person name="Pangilinan J."/>
            <person name="Andreopoulos W."/>
            <person name="Hayes R.D."/>
            <person name="Ng V."/>
            <person name="Grigoriev I.V."/>
            <person name="Jackson S.A."/>
            <person name="Sutton T.D.S."/>
            <person name="Dobson A.D.W."/>
            <person name="Rama T."/>
        </authorList>
    </citation>
    <scope>NUCLEOTIDE SEQUENCE</scope>
    <source>
        <strain evidence="5">TRa3180A</strain>
    </source>
</reference>
<dbReference type="InterPro" id="IPR002347">
    <property type="entry name" value="SDR_fam"/>
</dbReference>
<comment type="similarity">
    <text evidence="1 3">Belongs to the short-chain dehydrogenases/reductases (SDR) family.</text>
</comment>
<keyword evidence="2" id="KW-0560">Oxidoreductase</keyword>
<dbReference type="EMBL" id="MU253892">
    <property type="protein sequence ID" value="KAG9244648.1"/>
    <property type="molecule type" value="Genomic_DNA"/>
</dbReference>
<feature type="compositionally biased region" description="Basic and acidic residues" evidence="4">
    <location>
        <begin position="329"/>
        <end position="356"/>
    </location>
</feature>
<sequence>MASSGLINYRKWSLADCPSLTSKIAIVTGGNAGIGREIVAQLLKKDIEKVYVLARSKEHFSEAEMFWRNEHKIENVESRVEFLECTLSDMVTTKRVADGLVGRLERLDILINNAGLPTIPDYTLSPQGIETIWATNVIGTFVLTNILLPTLESTAEKYGDSRIVVTSSSFHMGCQELKLDLLKSPTRVKSPDAIDSCWRYARSKLGNLLFTKELAKRLEKRGSSKVYANCFFPGNIPTGAMDTWKELFGPLGYLMKANFWVLGQSTTDGAATALYLAAAPEVVERNQKGSYFCPVAAEDDTSALAKDKDLAKNVWYWCDGQVTDALGRGWDEQKGDGEGNGEGEEKAPSEEEKGGEIEILQSVEVIGAIPAS</sequence>
<dbReference type="Gene3D" id="3.40.50.720">
    <property type="entry name" value="NAD(P)-binding Rossmann-like Domain"/>
    <property type="match status" value="1"/>
</dbReference>
<evidence type="ECO:0000256" key="2">
    <source>
        <dbReference type="ARBA" id="ARBA00023002"/>
    </source>
</evidence>
<keyword evidence="6" id="KW-1185">Reference proteome</keyword>
<dbReference type="SUPFAM" id="SSF51735">
    <property type="entry name" value="NAD(P)-binding Rossmann-fold domains"/>
    <property type="match status" value="1"/>
</dbReference>
<dbReference type="Proteomes" id="UP000887226">
    <property type="component" value="Unassembled WGS sequence"/>
</dbReference>
<feature type="region of interest" description="Disordered" evidence="4">
    <location>
        <begin position="327"/>
        <end position="357"/>
    </location>
</feature>
<dbReference type="PANTHER" id="PTHR24320">
    <property type="entry name" value="RETINOL DEHYDROGENASE"/>
    <property type="match status" value="1"/>
</dbReference>
<proteinExistence type="inferred from homology"/>
<name>A0A9P8CF02_9HELO</name>